<organism evidence="1">
    <name type="scientific">Arion vulgaris</name>
    <dbReference type="NCBI Taxonomy" id="1028688"/>
    <lineage>
        <taxon>Eukaryota</taxon>
        <taxon>Metazoa</taxon>
        <taxon>Spiralia</taxon>
        <taxon>Lophotrochozoa</taxon>
        <taxon>Mollusca</taxon>
        <taxon>Gastropoda</taxon>
        <taxon>Heterobranchia</taxon>
        <taxon>Euthyneura</taxon>
        <taxon>Panpulmonata</taxon>
        <taxon>Eupulmonata</taxon>
        <taxon>Stylommatophora</taxon>
        <taxon>Helicina</taxon>
        <taxon>Arionoidea</taxon>
        <taxon>Arionidae</taxon>
        <taxon>Arion</taxon>
    </lineage>
</organism>
<protein>
    <submittedName>
        <fullName evidence="1">Uncharacterized protein</fullName>
    </submittedName>
</protein>
<reference evidence="1" key="1">
    <citation type="submission" date="2014-12" db="EMBL/GenBank/DDBJ databases">
        <title>Insight into the proteome of Arion vulgaris.</title>
        <authorList>
            <person name="Aradska J."/>
            <person name="Bulat T."/>
            <person name="Smidak R."/>
            <person name="Sarate P."/>
            <person name="Gangsoo J."/>
            <person name="Sialana F."/>
            <person name="Bilban M."/>
            <person name="Lubec G."/>
        </authorList>
    </citation>
    <scope>NUCLEOTIDE SEQUENCE</scope>
    <source>
        <tissue evidence="1">Skin</tissue>
    </source>
</reference>
<gene>
    <name evidence="1" type="primary">ORF187516</name>
</gene>
<sequence>VSAISDDSSKAMENATDFYLRLCQTSFSILQHKLLTLTIHKEKNGGPSLVLQTSCSAVEIFIRKGSEHT</sequence>
<feature type="non-terminal residue" evidence="1">
    <location>
        <position position="1"/>
    </location>
</feature>
<evidence type="ECO:0000313" key="1">
    <source>
        <dbReference type="EMBL" id="CEK92288.1"/>
    </source>
</evidence>
<name>A0A0B7BH41_9EUPU</name>
<dbReference type="AlphaFoldDB" id="A0A0B7BH41"/>
<proteinExistence type="predicted"/>
<accession>A0A0B7BH41</accession>
<dbReference type="EMBL" id="HACG01045423">
    <property type="protein sequence ID" value="CEK92288.1"/>
    <property type="molecule type" value="Transcribed_RNA"/>
</dbReference>